<dbReference type="SMART" id="SM00385">
    <property type="entry name" value="CYCLIN"/>
    <property type="match status" value="1"/>
</dbReference>
<dbReference type="InterPro" id="IPR013763">
    <property type="entry name" value="Cyclin-like_dom"/>
</dbReference>
<comment type="caution">
    <text evidence="7">The sequence shown here is derived from an EMBL/GenBank/DDBJ whole genome shotgun (WGS) entry which is preliminary data.</text>
</comment>
<dbReference type="AlphaFoldDB" id="A0AAN7TEC9"/>
<evidence type="ECO:0000256" key="3">
    <source>
        <dbReference type="ARBA" id="ARBA00023127"/>
    </source>
</evidence>
<comment type="similarity">
    <text evidence="1">Belongs to the cyclin family. Cyclin C subfamily.</text>
</comment>
<dbReference type="InterPro" id="IPR036915">
    <property type="entry name" value="Cyclin-like_sf"/>
</dbReference>
<dbReference type="CDD" id="cd20525">
    <property type="entry name" value="CYCLIN_CCNH_rpt2"/>
    <property type="match status" value="1"/>
</dbReference>
<evidence type="ECO:0000259" key="6">
    <source>
        <dbReference type="SMART" id="SM00385"/>
    </source>
</evidence>
<dbReference type="Gene3D" id="1.10.472.10">
    <property type="entry name" value="Cyclin-like"/>
    <property type="match status" value="1"/>
</dbReference>
<feature type="domain" description="Cyclin-like" evidence="6">
    <location>
        <begin position="73"/>
        <end position="161"/>
    </location>
</feature>
<evidence type="ECO:0000256" key="4">
    <source>
        <dbReference type="RuleBase" id="RU000383"/>
    </source>
</evidence>
<accession>A0AAN7TEC9</accession>
<sequence>MTQTLTEDDLYRASTQFRLWSFSPESLAVLRQKTHELARERGRQYGSENNDADGMADHLSKEEELQLVQRYCEQIRTTSDHFKWPVQVKATAVQYLRRFYLSNSVRTYPPKEVYKTVLFLACKTEATHMALPEYARRISTAPEVILAPEYKIMQALRFTLDVRQPYRGLKGVLMEMLNMAQGMVGQVEGVETKGAKQLQQDMLLLEQPGHHDRTPWKAPSSGKMEVKHITDRINAAYSAAKALLDGPALLTDVYFLYTSSQILLAALHLADEPLTSFYLNTKLPLTSDLRPRILGTIAACADILQTFSTDQILTKEGRDGLEARLEKCRDPATRDLVKAHAAAKRGSESDEEEKIRKRKAAREKHEREGDDFFGPSIGGKKG</sequence>
<evidence type="ECO:0000256" key="5">
    <source>
        <dbReference type="SAM" id="MobiDB-lite"/>
    </source>
</evidence>
<dbReference type="Pfam" id="PF16899">
    <property type="entry name" value="Cyclin_C_2"/>
    <property type="match status" value="1"/>
</dbReference>
<dbReference type="GO" id="GO:0006357">
    <property type="term" value="P:regulation of transcription by RNA polymerase II"/>
    <property type="evidence" value="ECO:0007669"/>
    <property type="project" value="InterPro"/>
</dbReference>
<dbReference type="InterPro" id="IPR043198">
    <property type="entry name" value="Cyclin/Ssn8"/>
</dbReference>
<feature type="region of interest" description="Disordered" evidence="5">
    <location>
        <begin position="339"/>
        <end position="382"/>
    </location>
</feature>
<evidence type="ECO:0000256" key="2">
    <source>
        <dbReference type="ARBA" id="ARBA00014912"/>
    </source>
</evidence>
<evidence type="ECO:0000256" key="1">
    <source>
        <dbReference type="ARBA" id="ARBA00008638"/>
    </source>
</evidence>
<dbReference type="Pfam" id="PF00134">
    <property type="entry name" value="Cyclin_N"/>
    <property type="match status" value="1"/>
</dbReference>
<proteinExistence type="inferred from homology"/>
<dbReference type="CDD" id="cd20524">
    <property type="entry name" value="CYCLIN_CCNH_rpt1"/>
    <property type="match status" value="1"/>
</dbReference>
<protein>
    <recommendedName>
        <fullName evidence="2">RNA polymerase II holoenzyme cyclin-like subunit</fullName>
    </recommendedName>
</protein>
<keyword evidence="3 4" id="KW-0195">Cyclin</keyword>
<dbReference type="PANTHER" id="PTHR10026">
    <property type="entry name" value="CYCLIN"/>
    <property type="match status" value="1"/>
</dbReference>
<gene>
    <name evidence="7" type="ORF">LTR62_005236</name>
</gene>
<dbReference type="EMBL" id="JAVRRL010000041">
    <property type="protein sequence ID" value="KAK5111208.1"/>
    <property type="molecule type" value="Genomic_DNA"/>
</dbReference>
<dbReference type="SUPFAM" id="SSF47954">
    <property type="entry name" value="Cyclin-like"/>
    <property type="match status" value="2"/>
</dbReference>
<dbReference type="GO" id="GO:0016538">
    <property type="term" value="F:cyclin-dependent protein serine/threonine kinase regulator activity"/>
    <property type="evidence" value="ECO:0007669"/>
    <property type="project" value="InterPro"/>
</dbReference>
<dbReference type="InterPro" id="IPR031658">
    <property type="entry name" value="Cyclin_C_2"/>
</dbReference>
<name>A0AAN7TEC9_9PEZI</name>
<organism evidence="7 8">
    <name type="scientific">Meristemomyces frigidus</name>
    <dbReference type="NCBI Taxonomy" id="1508187"/>
    <lineage>
        <taxon>Eukaryota</taxon>
        <taxon>Fungi</taxon>
        <taxon>Dikarya</taxon>
        <taxon>Ascomycota</taxon>
        <taxon>Pezizomycotina</taxon>
        <taxon>Dothideomycetes</taxon>
        <taxon>Dothideomycetidae</taxon>
        <taxon>Mycosphaerellales</taxon>
        <taxon>Teratosphaeriaceae</taxon>
        <taxon>Meristemomyces</taxon>
    </lineage>
</organism>
<dbReference type="Proteomes" id="UP001310890">
    <property type="component" value="Unassembled WGS sequence"/>
</dbReference>
<evidence type="ECO:0000313" key="7">
    <source>
        <dbReference type="EMBL" id="KAK5111208.1"/>
    </source>
</evidence>
<evidence type="ECO:0000313" key="8">
    <source>
        <dbReference type="Proteomes" id="UP001310890"/>
    </source>
</evidence>
<reference evidence="7" key="1">
    <citation type="submission" date="2023-08" db="EMBL/GenBank/DDBJ databases">
        <title>Black Yeasts Isolated from many extreme environments.</title>
        <authorList>
            <person name="Coleine C."/>
            <person name="Stajich J.E."/>
            <person name="Selbmann L."/>
        </authorList>
    </citation>
    <scope>NUCLEOTIDE SEQUENCE</scope>
    <source>
        <strain evidence="7">CCFEE 5401</strain>
    </source>
</reference>
<dbReference type="InterPro" id="IPR006671">
    <property type="entry name" value="Cyclin_N"/>
</dbReference>